<organism evidence="2 3">
    <name type="scientific">Tilletia indica</name>
    <dbReference type="NCBI Taxonomy" id="43049"/>
    <lineage>
        <taxon>Eukaryota</taxon>
        <taxon>Fungi</taxon>
        <taxon>Dikarya</taxon>
        <taxon>Basidiomycota</taxon>
        <taxon>Ustilaginomycotina</taxon>
        <taxon>Exobasidiomycetes</taxon>
        <taxon>Tilletiales</taxon>
        <taxon>Tilletiaceae</taxon>
        <taxon>Tilletia</taxon>
    </lineage>
</organism>
<dbReference type="Proteomes" id="UP000077521">
    <property type="component" value="Unassembled WGS sequence"/>
</dbReference>
<evidence type="ECO:0000313" key="3">
    <source>
        <dbReference type="Proteomes" id="UP000077521"/>
    </source>
</evidence>
<sequence length="516" mass="56396">MSNSNNTRAAGGTRAPTPAPTTTGTATPWVDDVQNAMETVRAETTTRFNQIEVQLSETNTSIDSLRSEIAGLMALLQAGKSSSSERPSEDVATTLSTTLATCLAPPPSVTVRRPPHLTTVAPGGTPGHVTNTPLPDSPRAPWSHGPGYKQKYAEVDPDATLLGPSIQVVDDTNHSSSLPATLPANSNTGSTASIPKGYTIKTSDIGTFDGTPEDLELFIARVEAIHASESDPNWKSAVLRAMPLLLRGHAASWHQTLEVTTRASLISLSAWFRALRDSFSPDPNYMRRLARERTWQSDQEDIVGYVLDKTALLKAAFVGIPDREIIYDILAPIPVAIRKQLPTSRGTSLTELRNELRMQELYWREEEHRPLVKTEEKETDPSSKPPRYSSFAGPSPAASIAPAAPRPTVPVQTKRNNTASTGESRRPKGKPISEDFDSSRLAYSVEPKSKRRMMRYKIPGTDIVLWCQRPCSKCQGEHFDFAHDFCANNTVPSLNTMGVEADDYLVSTETDDDADF</sequence>
<evidence type="ECO:0000256" key="1">
    <source>
        <dbReference type="SAM" id="MobiDB-lite"/>
    </source>
</evidence>
<reference evidence="2" key="1">
    <citation type="submission" date="2016-04" db="EMBL/GenBank/DDBJ databases">
        <authorList>
            <person name="Nguyen H.D."/>
            <person name="Samba Siva P."/>
            <person name="Cullis J."/>
            <person name="Levesque C.A."/>
            <person name="Hambleton S."/>
        </authorList>
    </citation>
    <scope>NUCLEOTIDE SEQUENCE</scope>
    <source>
        <strain evidence="2">DAOMC 236416</strain>
    </source>
</reference>
<feature type="region of interest" description="Disordered" evidence="1">
    <location>
        <begin position="369"/>
        <end position="435"/>
    </location>
</feature>
<feature type="compositionally biased region" description="Basic and acidic residues" evidence="1">
    <location>
        <begin position="369"/>
        <end position="381"/>
    </location>
</feature>
<dbReference type="AlphaFoldDB" id="A0A177SYM4"/>
<proteinExistence type="predicted"/>
<reference evidence="2" key="2">
    <citation type="journal article" date="2019" name="IMA Fungus">
        <title>Genome sequencing and comparison of five Tilletia species to identify candidate genes for the detection of regulated species infecting wheat.</title>
        <authorList>
            <person name="Nguyen H.D.T."/>
            <person name="Sultana T."/>
            <person name="Kesanakurti P."/>
            <person name="Hambleton S."/>
        </authorList>
    </citation>
    <scope>NUCLEOTIDE SEQUENCE</scope>
    <source>
        <strain evidence="2">DAOMC 236416</strain>
    </source>
</reference>
<keyword evidence="3" id="KW-1185">Reference proteome</keyword>
<feature type="compositionally biased region" description="Low complexity" evidence="1">
    <location>
        <begin position="7"/>
        <end position="28"/>
    </location>
</feature>
<feature type="compositionally biased region" description="Low complexity" evidence="1">
    <location>
        <begin position="389"/>
        <end position="403"/>
    </location>
</feature>
<evidence type="ECO:0000313" key="2">
    <source>
        <dbReference type="EMBL" id="KAE8237649.1"/>
    </source>
</evidence>
<accession>A0A177SYM4</accession>
<name>A0A177SYM4_9BASI</name>
<protein>
    <submittedName>
        <fullName evidence="2">Uncharacterized protein</fullName>
    </submittedName>
</protein>
<feature type="compositionally biased region" description="Polar residues" evidence="1">
    <location>
        <begin position="410"/>
        <end position="422"/>
    </location>
</feature>
<feature type="region of interest" description="Disordered" evidence="1">
    <location>
        <begin position="1"/>
        <end position="28"/>
    </location>
</feature>
<feature type="region of interest" description="Disordered" evidence="1">
    <location>
        <begin position="119"/>
        <end position="144"/>
    </location>
</feature>
<gene>
    <name evidence="2" type="ORF">A4X13_0g8685</name>
</gene>
<dbReference type="EMBL" id="LWDF02001686">
    <property type="protein sequence ID" value="KAE8237649.1"/>
    <property type="molecule type" value="Genomic_DNA"/>
</dbReference>
<comment type="caution">
    <text evidence="2">The sequence shown here is derived from an EMBL/GenBank/DDBJ whole genome shotgun (WGS) entry which is preliminary data.</text>
</comment>